<evidence type="ECO:0000259" key="1">
    <source>
        <dbReference type="PROSITE" id="PS51833"/>
    </source>
</evidence>
<dbReference type="RefSeq" id="WP_053284454.1">
    <property type="nucleotide sequence ID" value="NZ_JNVD01000033.1"/>
</dbReference>
<dbReference type="PANTHER" id="PTHR33525:SF6">
    <property type="entry name" value="HDOD DOMAIN-CONTAINING PROTEIN"/>
    <property type="match status" value="1"/>
</dbReference>
<name>A0A0L7MAZ6_COMTE</name>
<keyword evidence="2" id="KW-0418">Kinase</keyword>
<comment type="caution">
    <text evidence="2">The sequence shown here is derived from an EMBL/GenBank/DDBJ whole genome shotgun (WGS) entry which is preliminary data.</text>
</comment>
<dbReference type="InterPro" id="IPR013976">
    <property type="entry name" value="HDOD"/>
</dbReference>
<evidence type="ECO:0000313" key="2">
    <source>
        <dbReference type="EMBL" id="KOC19054.1"/>
    </source>
</evidence>
<evidence type="ECO:0000313" key="3">
    <source>
        <dbReference type="Proteomes" id="UP000037442"/>
    </source>
</evidence>
<dbReference type="Pfam" id="PF08668">
    <property type="entry name" value="HDOD"/>
    <property type="match status" value="1"/>
</dbReference>
<dbReference type="Proteomes" id="UP000037442">
    <property type="component" value="Unassembled WGS sequence"/>
</dbReference>
<sequence>MSRVKPLSLSALLEQHLLLPSQPRVVALLSSELRKPEPGMRSLVQLFSTDPVLTARLLAAANGPAHLLGQRVHSIPEALVLLAPVQLRQLVQKAAPVSASHVSAGWSLANFWRYSLDTARMARALAMSVQANASQAYAVGLLHGLGELLLQAADPDTFFRLSELLEPLHPKRPQVEMQLMGYCSGQITAHLARQWNFPELISDAFQFMHAPMEQPVFEPLTGVLHLAVWRASTRALNWGERQLAVTFPAETGLALGMDIDMVLRQASIDWHAAGSLDVQF</sequence>
<dbReference type="InterPro" id="IPR052340">
    <property type="entry name" value="RNase_Y/CdgJ"/>
</dbReference>
<protein>
    <submittedName>
        <fullName evidence="2">Histidine kinase</fullName>
    </submittedName>
</protein>
<feature type="domain" description="HDOD" evidence="1">
    <location>
        <begin position="19"/>
        <end position="211"/>
    </location>
</feature>
<organism evidence="2 3">
    <name type="scientific">Comamonas testosteroni</name>
    <name type="common">Pseudomonas testosteroni</name>
    <dbReference type="NCBI Taxonomy" id="285"/>
    <lineage>
        <taxon>Bacteria</taxon>
        <taxon>Pseudomonadati</taxon>
        <taxon>Pseudomonadota</taxon>
        <taxon>Betaproteobacteria</taxon>
        <taxon>Burkholderiales</taxon>
        <taxon>Comamonadaceae</taxon>
        <taxon>Comamonas</taxon>
    </lineage>
</organism>
<proteinExistence type="predicted"/>
<dbReference type="SUPFAM" id="SSF109604">
    <property type="entry name" value="HD-domain/PDEase-like"/>
    <property type="match status" value="1"/>
</dbReference>
<dbReference type="AlphaFoldDB" id="A0A0L7MAZ6"/>
<reference evidence="3" key="1">
    <citation type="submission" date="2014-06" db="EMBL/GenBank/DDBJ databases">
        <title>Draft genome sequence of C. testosteroni WDL7.</title>
        <authorList>
            <person name="Wu Y."/>
            <person name="Seshan H."/>
            <person name="Arumugam K."/>
        </authorList>
    </citation>
    <scope>NUCLEOTIDE SEQUENCE [LARGE SCALE GENOMIC DNA]</scope>
    <source>
        <strain evidence="3">WDL7</strain>
    </source>
</reference>
<gene>
    <name evidence="2" type="ORF">GL58_20220</name>
</gene>
<accession>A0A0L7MAZ6</accession>
<dbReference type="EMBL" id="JNVD01000033">
    <property type="protein sequence ID" value="KOC19054.1"/>
    <property type="molecule type" value="Genomic_DNA"/>
</dbReference>
<keyword evidence="2" id="KW-0808">Transferase</keyword>
<dbReference type="PANTHER" id="PTHR33525">
    <property type="match status" value="1"/>
</dbReference>
<dbReference type="PATRIC" id="fig|285.49.peg.4192"/>
<dbReference type="GO" id="GO:0016301">
    <property type="term" value="F:kinase activity"/>
    <property type="evidence" value="ECO:0007669"/>
    <property type="project" value="UniProtKB-KW"/>
</dbReference>
<dbReference type="PROSITE" id="PS51833">
    <property type="entry name" value="HDOD"/>
    <property type="match status" value="1"/>
</dbReference>
<dbReference type="Gene3D" id="1.10.3210.10">
    <property type="entry name" value="Hypothetical protein af1432"/>
    <property type="match status" value="1"/>
</dbReference>